<accession>A0AAD9KNQ8</accession>
<dbReference type="PANTHER" id="PTHR10720:SF0">
    <property type="entry name" value="HEME OXYGENASE"/>
    <property type="match status" value="1"/>
</dbReference>
<dbReference type="GO" id="GO:0006788">
    <property type="term" value="P:heme oxidation"/>
    <property type="evidence" value="ECO:0007669"/>
    <property type="project" value="UniProtKB-UniRule"/>
</dbReference>
<dbReference type="AlphaFoldDB" id="A0AAD9KNQ8"/>
<comment type="caution">
    <text evidence="6">The sequence shown here is derived from an EMBL/GenBank/DDBJ whole genome shotgun (WGS) entry which is preliminary data.</text>
</comment>
<dbReference type="Proteomes" id="UP001209878">
    <property type="component" value="Unassembled WGS sequence"/>
</dbReference>
<evidence type="ECO:0000313" key="6">
    <source>
        <dbReference type="EMBL" id="KAK2174919.1"/>
    </source>
</evidence>
<dbReference type="PIRSF" id="PIRSF000343">
    <property type="entry name" value="Haem_Oase"/>
    <property type="match status" value="1"/>
</dbReference>
<gene>
    <name evidence="6" type="ORF">NP493_767g01011</name>
</gene>
<feature type="transmembrane region" description="Helical" evidence="5">
    <location>
        <begin position="218"/>
        <end position="240"/>
    </location>
</feature>
<dbReference type="SUPFAM" id="SSF48613">
    <property type="entry name" value="Heme oxygenase-like"/>
    <property type="match status" value="1"/>
</dbReference>
<keyword evidence="3 4" id="KW-0408">Iron</keyword>
<evidence type="ECO:0000256" key="5">
    <source>
        <dbReference type="SAM" id="Phobius"/>
    </source>
</evidence>
<keyword evidence="2 4" id="KW-0479">Metal-binding</keyword>
<evidence type="ECO:0000313" key="7">
    <source>
        <dbReference type="Proteomes" id="UP001209878"/>
    </source>
</evidence>
<dbReference type="EC" id="1.14.14.18" evidence="4"/>
<evidence type="ECO:0000256" key="4">
    <source>
        <dbReference type="PIRNR" id="PIRNR000343"/>
    </source>
</evidence>
<reference evidence="6" key="1">
    <citation type="journal article" date="2023" name="Mol. Biol. Evol.">
        <title>Third-Generation Sequencing Reveals the Adaptive Role of the Epigenome in Three Deep-Sea Polychaetes.</title>
        <authorList>
            <person name="Perez M."/>
            <person name="Aroh O."/>
            <person name="Sun Y."/>
            <person name="Lan Y."/>
            <person name="Juniper S.K."/>
            <person name="Young C.R."/>
            <person name="Angers B."/>
            <person name="Qian P.Y."/>
        </authorList>
    </citation>
    <scope>NUCLEOTIDE SEQUENCE</scope>
    <source>
        <strain evidence="6">R07B-5</strain>
    </source>
</reference>
<keyword evidence="5" id="KW-1133">Transmembrane helix</keyword>
<keyword evidence="1 4" id="KW-0349">Heme</keyword>
<dbReference type="InterPro" id="IPR016053">
    <property type="entry name" value="Haem_Oase-like"/>
</dbReference>
<dbReference type="InterPro" id="IPR016084">
    <property type="entry name" value="Haem_Oase-like_multi-hlx"/>
</dbReference>
<evidence type="ECO:0000256" key="3">
    <source>
        <dbReference type="ARBA" id="ARBA00023004"/>
    </source>
</evidence>
<dbReference type="Pfam" id="PF01126">
    <property type="entry name" value="Heme_oxygenase"/>
    <property type="match status" value="1"/>
</dbReference>
<keyword evidence="5" id="KW-0472">Membrane</keyword>
<protein>
    <recommendedName>
        <fullName evidence="4">Heme oxygenase</fullName>
        <ecNumber evidence="4">1.14.14.18</ecNumber>
    </recommendedName>
</protein>
<dbReference type="Gene3D" id="1.20.910.10">
    <property type="entry name" value="Heme oxygenase-like"/>
    <property type="match status" value="1"/>
</dbReference>
<dbReference type="PANTHER" id="PTHR10720">
    <property type="entry name" value="HEME OXYGENASE"/>
    <property type="match status" value="1"/>
</dbReference>
<proteinExistence type="inferred from homology"/>
<evidence type="ECO:0000256" key="1">
    <source>
        <dbReference type="ARBA" id="ARBA00022617"/>
    </source>
</evidence>
<sequence length="251" mass="28839">MPTTAGMSYPNFSTELYERSLVLQHPSDRLVNLRFSAIFSYTDMFVDVLTDFYFIFKTLEEKLETYKDHPCVKGVVTDNMLRTPAFEQDLRHFLGEKWQGSIQPSPMAVAYCDRINKVAKTDPSLLLAYIHTLYMVLLEDGEVITQILRAALALPDEKGLSVFHMDRRQRPSSLRALLERINKLHITRPMKEMIIEEKQLCFGLNNSVFTNAKPSWRAYYRVFKITAVFAVVVSLVVVAVRRGSLSSSERS</sequence>
<dbReference type="PRINTS" id="PR00088">
    <property type="entry name" value="HAEMOXYGNASE"/>
</dbReference>
<evidence type="ECO:0000256" key="2">
    <source>
        <dbReference type="ARBA" id="ARBA00022723"/>
    </source>
</evidence>
<dbReference type="CDD" id="cd19165">
    <property type="entry name" value="HemeO"/>
    <property type="match status" value="1"/>
</dbReference>
<name>A0AAD9KNQ8_RIDPI</name>
<dbReference type="EMBL" id="JAODUO010000766">
    <property type="protein sequence ID" value="KAK2174919.1"/>
    <property type="molecule type" value="Genomic_DNA"/>
</dbReference>
<dbReference type="GO" id="GO:0004392">
    <property type="term" value="F:heme oxygenase (decyclizing) activity"/>
    <property type="evidence" value="ECO:0007669"/>
    <property type="project" value="UniProtKB-UniRule"/>
</dbReference>
<dbReference type="GO" id="GO:0046872">
    <property type="term" value="F:metal ion binding"/>
    <property type="evidence" value="ECO:0007669"/>
    <property type="project" value="UniProtKB-UniRule"/>
</dbReference>
<comment type="similarity">
    <text evidence="4">Belongs to the heme oxygenase family.</text>
</comment>
<comment type="catalytic activity">
    <reaction evidence="4">
        <text>heme b + 3 reduced [NADPH--hemoprotein reductase] + 3 O2 = biliverdin IXalpha + CO + Fe(2+) + 3 oxidized [NADPH--hemoprotein reductase] + 3 H2O + H(+)</text>
        <dbReference type="Rhea" id="RHEA:21764"/>
        <dbReference type="Rhea" id="RHEA-COMP:11964"/>
        <dbReference type="Rhea" id="RHEA-COMP:11965"/>
        <dbReference type="ChEBI" id="CHEBI:15377"/>
        <dbReference type="ChEBI" id="CHEBI:15378"/>
        <dbReference type="ChEBI" id="CHEBI:15379"/>
        <dbReference type="ChEBI" id="CHEBI:17245"/>
        <dbReference type="ChEBI" id="CHEBI:29033"/>
        <dbReference type="ChEBI" id="CHEBI:57618"/>
        <dbReference type="ChEBI" id="CHEBI:57991"/>
        <dbReference type="ChEBI" id="CHEBI:58210"/>
        <dbReference type="ChEBI" id="CHEBI:60344"/>
        <dbReference type="EC" id="1.14.14.18"/>
    </reaction>
</comment>
<dbReference type="InterPro" id="IPR002051">
    <property type="entry name" value="Haem_Oase"/>
</dbReference>
<organism evidence="6 7">
    <name type="scientific">Ridgeia piscesae</name>
    <name type="common">Tubeworm</name>
    <dbReference type="NCBI Taxonomy" id="27915"/>
    <lineage>
        <taxon>Eukaryota</taxon>
        <taxon>Metazoa</taxon>
        <taxon>Spiralia</taxon>
        <taxon>Lophotrochozoa</taxon>
        <taxon>Annelida</taxon>
        <taxon>Polychaeta</taxon>
        <taxon>Sedentaria</taxon>
        <taxon>Canalipalpata</taxon>
        <taxon>Sabellida</taxon>
        <taxon>Siboglinidae</taxon>
        <taxon>Ridgeia</taxon>
    </lineage>
</organism>
<keyword evidence="5" id="KW-0812">Transmembrane</keyword>
<keyword evidence="7" id="KW-1185">Reference proteome</keyword>